<dbReference type="GO" id="GO:0016740">
    <property type="term" value="F:transferase activity"/>
    <property type="evidence" value="ECO:0007669"/>
    <property type="project" value="UniProtKB-KW"/>
</dbReference>
<reference evidence="2 3" key="1">
    <citation type="submission" date="2018-03" db="EMBL/GenBank/DDBJ databases">
        <title>Bacteriophage NCPPB3778 and a type I-E CRISPR drive the evolution of the US Biological Select Agent, Rathayibacter toxicus.</title>
        <authorList>
            <person name="Davis E.W.II."/>
            <person name="Tabima J.F."/>
            <person name="Weisberg A.J."/>
            <person name="Dantas Lopes L."/>
            <person name="Wiseman M.S."/>
            <person name="Wiseman M.S."/>
            <person name="Pupko T."/>
            <person name="Belcher M.S."/>
            <person name="Sechler A.J."/>
            <person name="Tancos M.A."/>
            <person name="Schroeder B.K."/>
            <person name="Murray T.D."/>
            <person name="Luster D.G."/>
            <person name="Schneider W.L."/>
            <person name="Rogers E."/>
            <person name="Andreote F.D."/>
            <person name="Grunwald N.J."/>
            <person name="Putnam M.L."/>
            <person name="Chang J.H."/>
        </authorList>
    </citation>
    <scope>NUCLEOTIDE SEQUENCE [LARGE SCALE GENOMIC DNA]</scope>
    <source>
        <strain evidence="2 3">DSM 15933</strain>
    </source>
</reference>
<keyword evidence="3" id="KW-1185">Reference proteome</keyword>
<dbReference type="EMBL" id="PZPL01000001">
    <property type="protein sequence ID" value="PTL73074.1"/>
    <property type="molecule type" value="Genomic_DNA"/>
</dbReference>
<keyword evidence="2" id="KW-0808">Transferase</keyword>
<evidence type="ECO:0000259" key="1">
    <source>
        <dbReference type="Pfam" id="PF00814"/>
    </source>
</evidence>
<accession>A0A2T4UU61</accession>
<feature type="domain" description="Gcp-like" evidence="1">
    <location>
        <begin position="32"/>
        <end position="132"/>
    </location>
</feature>
<dbReference type="NCBIfam" id="TIGR03725">
    <property type="entry name" value="T6A_YeaZ"/>
    <property type="match status" value="1"/>
</dbReference>
<dbReference type="GO" id="GO:0002949">
    <property type="term" value="P:tRNA threonylcarbamoyladenosine modification"/>
    <property type="evidence" value="ECO:0007669"/>
    <property type="project" value="InterPro"/>
</dbReference>
<dbReference type="Proteomes" id="UP000241085">
    <property type="component" value="Unassembled WGS sequence"/>
</dbReference>
<dbReference type="PANTHER" id="PTHR11735">
    <property type="entry name" value="TRNA N6-ADENOSINE THREONYLCARBAMOYLTRANSFERASE"/>
    <property type="match status" value="1"/>
</dbReference>
<dbReference type="InterPro" id="IPR043129">
    <property type="entry name" value="ATPase_NBD"/>
</dbReference>
<dbReference type="SUPFAM" id="SSF53067">
    <property type="entry name" value="Actin-like ATPase domain"/>
    <property type="match status" value="2"/>
</dbReference>
<dbReference type="AlphaFoldDB" id="A0A2T4UU61"/>
<dbReference type="RefSeq" id="WP_107574621.1">
    <property type="nucleotide sequence ID" value="NZ_PZPL01000001.1"/>
</dbReference>
<dbReference type="InterPro" id="IPR000905">
    <property type="entry name" value="Gcp-like_dom"/>
</dbReference>
<comment type="caution">
    <text evidence="2">The sequence shown here is derived from an EMBL/GenBank/DDBJ whole genome shotgun (WGS) entry which is preliminary data.</text>
</comment>
<gene>
    <name evidence="2" type="primary">tsaB</name>
    <name evidence="2" type="ORF">C1I63_09580</name>
</gene>
<dbReference type="InterPro" id="IPR022496">
    <property type="entry name" value="T6A_TsaB"/>
</dbReference>
<name>A0A2T4UU61_9MICO</name>
<dbReference type="Pfam" id="PF00814">
    <property type="entry name" value="TsaD"/>
    <property type="match status" value="1"/>
</dbReference>
<sequence length="206" mass="21070">MLLAIDTSSGTSVAVVDDAGGVRSDRVETDTMRHAEVVGRLIAEALEEAGVAPVGIDAVAVGMGPGPFTGLRVGIAAARAFAFGRGIPTLPVVSHDAVALAALLDGRDAGFLVVTDARRRELYWSAYDGLDGQGLPVRRSGPGLDKPDALPFPELPRLEASIVSAAALGVVAALARAAGRSLPADEPLYLRSPDVTLSAGPKRVTA</sequence>
<evidence type="ECO:0000313" key="3">
    <source>
        <dbReference type="Proteomes" id="UP000241085"/>
    </source>
</evidence>
<dbReference type="Gene3D" id="3.30.420.40">
    <property type="match status" value="2"/>
</dbReference>
<evidence type="ECO:0000313" key="2">
    <source>
        <dbReference type="EMBL" id="PTL73074.1"/>
    </source>
</evidence>
<protein>
    <submittedName>
        <fullName evidence="2">tRNA (Adenosine(37)-N6)-threonylcarbamoyltransferase complex dimerization subunit type 1 TsaB</fullName>
    </submittedName>
</protein>
<dbReference type="PANTHER" id="PTHR11735:SF11">
    <property type="entry name" value="TRNA THREONYLCARBAMOYLADENOSINE BIOSYNTHESIS PROTEIN TSAB"/>
    <property type="match status" value="1"/>
</dbReference>
<dbReference type="GO" id="GO:0005829">
    <property type="term" value="C:cytosol"/>
    <property type="evidence" value="ECO:0007669"/>
    <property type="project" value="TreeGrafter"/>
</dbReference>
<proteinExistence type="predicted"/>
<organism evidence="2 3">
    <name type="scientific">Rathayibacter caricis DSM 15933</name>
    <dbReference type="NCBI Taxonomy" id="1328867"/>
    <lineage>
        <taxon>Bacteria</taxon>
        <taxon>Bacillati</taxon>
        <taxon>Actinomycetota</taxon>
        <taxon>Actinomycetes</taxon>
        <taxon>Micrococcales</taxon>
        <taxon>Microbacteriaceae</taxon>
        <taxon>Rathayibacter</taxon>
    </lineage>
</organism>